<dbReference type="InterPro" id="IPR057826">
    <property type="entry name" value="WWE_C20G8.02"/>
</dbReference>
<dbReference type="Pfam" id="PF23463">
    <property type="entry name" value="WWE_2"/>
    <property type="match status" value="1"/>
</dbReference>
<dbReference type="PANTHER" id="PTHR23509">
    <property type="entry name" value="PA-PL1 PHOSPHOLIPASE FAMILY"/>
    <property type="match status" value="1"/>
</dbReference>
<dbReference type="PANTHER" id="PTHR23509:SF48">
    <property type="entry name" value="INTRACELLULAR PHOSPHOLIPASE A1"/>
    <property type="match status" value="1"/>
</dbReference>
<dbReference type="InterPro" id="IPR058055">
    <property type="entry name" value="PA-PLA1"/>
</dbReference>
<keyword evidence="4" id="KW-1185">Reference proteome</keyword>
<evidence type="ECO:0000259" key="2">
    <source>
        <dbReference type="Pfam" id="PF23463"/>
    </source>
</evidence>
<evidence type="ECO:0000313" key="4">
    <source>
        <dbReference type="Proteomes" id="UP000053766"/>
    </source>
</evidence>
<protein>
    <recommendedName>
        <fullName evidence="2">C20G8.02-like WWE domain-containing protein</fullName>
    </recommendedName>
</protein>
<dbReference type="GO" id="GO:0005737">
    <property type="term" value="C:cytoplasm"/>
    <property type="evidence" value="ECO:0007669"/>
    <property type="project" value="TreeGrafter"/>
</dbReference>
<dbReference type="OrthoDB" id="431378at2759"/>
<evidence type="ECO:0000256" key="1">
    <source>
        <dbReference type="SAM" id="MobiDB-lite"/>
    </source>
</evidence>
<dbReference type="Proteomes" id="UP000053766">
    <property type="component" value="Unassembled WGS sequence"/>
</dbReference>
<reference evidence="4" key="2">
    <citation type="journal article" date="2016" name="Sci. Rep.">
        <title>Dictyocaulus viviparus genome, variome and transcriptome elucidate lungworm biology and support future intervention.</title>
        <authorList>
            <person name="McNulty S.N."/>
            <person name="Strube C."/>
            <person name="Rosa B.A."/>
            <person name="Martin J.C."/>
            <person name="Tyagi R."/>
            <person name="Choi Y.J."/>
            <person name="Wang Q."/>
            <person name="Hallsworth Pepin K."/>
            <person name="Zhang X."/>
            <person name="Ozersky P."/>
            <person name="Wilson R.K."/>
            <person name="Sternberg P.W."/>
            <person name="Gasser R.B."/>
            <person name="Mitreva M."/>
        </authorList>
    </citation>
    <scope>NUCLEOTIDE SEQUENCE [LARGE SCALE GENOMIC DNA]</scope>
    <source>
        <strain evidence="4">HannoverDv2000</strain>
    </source>
</reference>
<name>A0A0D8Y5N3_DICVI</name>
<feature type="domain" description="C20G8.02-like WWE" evidence="2">
    <location>
        <begin position="141"/>
        <end position="220"/>
    </location>
</feature>
<sequence length="351" mass="39504">MNLGETPQLLQHSPTEDINASAHLLNETRSKTVDSSVGKSTDDQMEQSSLNLEQVSSTFSSVTPHTAETFGTKEKESEVCSVEDDEKKKRLSPTTLKSPQSIATGKDDICSAVSSTPVPPLRTKKKKVTDFRCSEVRWFYRRNDVEKWINFNGRDSLRLETKYRAAFGLALDDYMTVELLNHGFTVGQSVVVMDGLYKVNDDLSKVEAIYWKGDSCEIRRGTWFSQDWQPLEPQVADVIEAHHLQCFRGQTIPEGLTVFSSKEGSNKPQLTELQLDGMEIRWSSVIDVSLSFKRGPILRYIGWGKSQALRRGFHKEAEWADGPPEISHLILVVHGIGQKGYENLIAENAQH</sequence>
<gene>
    <name evidence="3" type="ORF">DICVIV_01751</name>
</gene>
<dbReference type="EMBL" id="KN716171">
    <property type="protein sequence ID" value="KJH52050.1"/>
    <property type="molecule type" value="Genomic_DNA"/>
</dbReference>
<feature type="region of interest" description="Disordered" evidence="1">
    <location>
        <begin position="25"/>
        <end position="100"/>
    </location>
</feature>
<evidence type="ECO:0000313" key="3">
    <source>
        <dbReference type="EMBL" id="KJH52050.1"/>
    </source>
</evidence>
<dbReference type="AlphaFoldDB" id="A0A0D8Y5N3"/>
<dbReference type="STRING" id="29172.A0A0D8Y5N3"/>
<dbReference type="GO" id="GO:0004620">
    <property type="term" value="F:phospholipase activity"/>
    <property type="evidence" value="ECO:0007669"/>
    <property type="project" value="TreeGrafter"/>
</dbReference>
<proteinExistence type="predicted"/>
<accession>A0A0D8Y5N3</accession>
<organism evidence="3 4">
    <name type="scientific">Dictyocaulus viviparus</name>
    <name type="common">Bovine lungworm</name>
    <dbReference type="NCBI Taxonomy" id="29172"/>
    <lineage>
        <taxon>Eukaryota</taxon>
        <taxon>Metazoa</taxon>
        <taxon>Ecdysozoa</taxon>
        <taxon>Nematoda</taxon>
        <taxon>Chromadorea</taxon>
        <taxon>Rhabditida</taxon>
        <taxon>Rhabditina</taxon>
        <taxon>Rhabditomorpha</taxon>
        <taxon>Strongyloidea</taxon>
        <taxon>Metastrongylidae</taxon>
        <taxon>Dictyocaulus</taxon>
    </lineage>
</organism>
<feature type="compositionally biased region" description="Polar residues" evidence="1">
    <location>
        <begin position="46"/>
        <end position="66"/>
    </location>
</feature>
<reference evidence="3 4" key="1">
    <citation type="submission" date="2013-11" db="EMBL/GenBank/DDBJ databases">
        <title>Draft genome of the bovine lungworm Dictyocaulus viviparus.</title>
        <authorList>
            <person name="Mitreva M."/>
        </authorList>
    </citation>
    <scope>NUCLEOTIDE SEQUENCE [LARGE SCALE GENOMIC DNA]</scope>
    <source>
        <strain evidence="3 4">HannoverDv2000</strain>
    </source>
</reference>